<comment type="caution">
    <text evidence="2">The sequence shown here is derived from an EMBL/GenBank/DDBJ whole genome shotgun (WGS) entry which is preliminary data.</text>
</comment>
<keyword evidence="3" id="KW-1185">Reference proteome</keyword>
<evidence type="ECO:0000313" key="2">
    <source>
        <dbReference type="EMBL" id="MFC4652618.1"/>
    </source>
</evidence>
<keyword evidence="1" id="KW-0175">Coiled coil</keyword>
<accession>A0ABV9JCX5</accession>
<dbReference type="RefSeq" id="WP_213535913.1">
    <property type="nucleotide sequence ID" value="NZ_BOVQ01000005.1"/>
</dbReference>
<reference evidence="3" key="1">
    <citation type="journal article" date="2019" name="Int. J. Syst. Evol. Microbiol.">
        <title>The Global Catalogue of Microorganisms (GCM) 10K type strain sequencing project: providing services to taxonomists for standard genome sequencing and annotation.</title>
        <authorList>
            <consortium name="The Broad Institute Genomics Platform"/>
            <consortium name="The Broad Institute Genome Sequencing Center for Infectious Disease"/>
            <person name="Wu L."/>
            <person name="Ma J."/>
        </authorList>
    </citation>
    <scope>NUCLEOTIDE SEQUENCE [LARGE SCALE GENOMIC DNA]</scope>
    <source>
        <strain evidence="3">CCUG 63287</strain>
    </source>
</reference>
<protein>
    <submittedName>
        <fullName evidence="2">Uncharacterized protein</fullName>
    </submittedName>
</protein>
<dbReference type="Proteomes" id="UP001595987">
    <property type="component" value="Unassembled WGS sequence"/>
</dbReference>
<proteinExistence type="predicted"/>
<organism evidence="2 3">
    <name type="scientific">Lactococcus nasutitermitis</name>
    <dbReference type="NCBI Taxonomy" id="1652957"/>
    <lineage>
        <taxon>Bacteria</taxon>
        <taxon>Bacillati</taxon>
        <taxon>Bacillota</taxon>
        <taxon>Bacilli</taxon>
        <taxon>Lactobacillales</taxon>
        <taxon>Streptococcaceae</taxon>
        <taxon>Lactococcus</taxon>
    </lineage>
</organism>
<gene>
    <name evidence="2" type="ORF">ACFO26_06815</name>
</gene>
<name>A0ABV9JCX5_9LACT</name>
<dbReference type="EMBL" id="JBHSGD010000005">
    <property type="protein sequence ID" value="MFC4652618.1"/>
    <property type="molecule type" value="Genomic_DNA"/>
</dbReference>
<feature type="coiled-coil region" evidence="1">
    <location>
        <begin position="128"/>
        <end position="162"/>
    </location>
</feature>
<evidence type="ECO:0000313" key="3">
    <source>
        <dbReference type="Proteomes" id="UP001595987"/>
    </source>
</evidence>
<evidence type="ECO:0000256" key="1">
    <source>
        <dbReference type="SAM" id="Coils"/>
    </source>
</evidence>
<sequence>MEKLINYQIENEIEEISNISGGNQIFEIIYSTEKGEYYKIFFDSVWDFKYTIEYGTLQRFAEYRKNNEETKFGSSIYLVESSDYAKYFEKQSLDILPVDELKHYILTDNVDTIIDVLANKEPKITKYVDKEKVELEELREYKQKIEEEQARAKERAKLESESFGF</sequence>